<dbReference type="GO" id="GO:0042554">
    <property type="term" value="P:superoxide anion generation"/>
    <property type="evidence" value="ECO:0007669"/>
    <property type="project" value="TreeGrafter"/>
</dbReference>
<keyword evidence="10" id="KW-1185">Reference proteome</keyword>
<dbReference type="OrthoDB" id="167398at2759"/>
<evidence type="ECO:0000256" key="6">
    <source>
        <dbReference type="SAM" id="MobiDB-lite"/>
    </source>
</evidence>
<dbReference type="GO" id="GO:0016175">
    <property type="term" value="F:superoxide-generating NAD(P)H oxidase activity"/>
    <property type="evidence" value="ECO:0007669"/>
    <property type="project" value="TreeGrafter"/>
</dbReference>
<feature type="transmembrane region" description="Helical" evidence="7">
    <location>
        <begin position="12"/>
        <end position="29"/>
    </location>
</feature>
<dbReference type="InterPro" id="IPR017927">
    <property type="entry name" value="FAD-bd_FR_type"/>
</dbReference>
<reference evidence="9 10" key="1">
    <citation type="journal article" date="2013" name="Curr. Biol.">
        <title>The Genome of the Foraminiferan Reticulomyxa filosa.</title>
        <authorList>
            <person name="Glockner G."/>
            <person name="Hulsmann N."/>
            <person name="Schleicher M."/>
            <person name="Noegel A.A."/>
            <person name="Eichinger L."/>
            <person name="Gallinger C."/>
            <person name="Pawlowski J."/>
            <person name="Sierra R."/>
            <person name="Euteneuer U."/>
            <person name="Pillet L."/>
            <person name="Moustafa A."/>
            <person name="Platzer M."/>
            <person name="Groth M."/>
            <person name="Szafranski K."/>
            <person name="Schliwa M."/>
        </authorList>
    </citation>
    <scope>NUCLEOTIDE SEQUENCE [LARGE SCALE GENOMIC DNA]</scope>
</reference>
<feature type="domain" description="FAD-binding FR-type" evidence="8">
    <location>
        <begin position="124"/>
        <end position="234"/>
    </location>
</feature>
<dbReference type="InterPro" id="IPR013112">
    <property type="entry name" value="FAD-bd_8"/>
</dbReference>
<accession>X6PFV4</accession>
<protein>
    <submittedName>
        <fullName evidence="9">NADPH oxidase</fullName>
    </submittedName>
</protein>
<dbReference type="InterPro" id="IPR017938">
    <property type="entry name" value="Riboflavin_synthase-like_b-brl"/>
</dbReference>
<gene>
    <name evidence="9" type="ORF">RFI_00486</name>
</gene>
<dbReference type="PANTHER" id="PTHR11972:SF153">
    <property type="entry name" value="SUPEROXIDE-GENERATING NADPH OXIDASE HEAVY CHAIN SUBUNIT A"/>
    <property type="match status" value="1"/>
</dbReference>
<dbReference type="Pfam" id="PF08022">
    <property type="entry name" value="FAD_binding_8"/>
    <property type="match status" value="1"/>
</dbReference>
<evidence type="ECO:0000256" key="4">
    <source>
        <dbReference type="ARBA" id="ARBA00023002"/>
    </source>
</evidence>
<comment type="caution">
    <text evidence="9">The sequence shown here is derived from an EMBL/GenBank/DDBJ whole genome shotgun (WGS) entry which is preliminary data.</text>
</comment>
<evidence type="ECO:0000256" key="3">
    <source>
        <dbReference type="ARBA" id="ARBA00022989"/>
    </source>
</evidence>
<comment type="subcellular location">
    <subcellularLocation>
        <location evidence="1">Membrane</location>
        <topology evidence="1">Multi-pass membrane protein</topology>
    </subcellularLocation>
</comment>
<name>X6PFV4_RETFI</name>
<keyword evidence="3 7" id="KW-1133">Transmembrane helix</keyword>
<evidence type="ECO:0000313" key="10">
    <source>
        <dbReference type="Proteomes" id="UP000023152"/>
    </source>
</evidence>
<dbReference type="GO" id="GO:0006952">
    <property type="term" value="P:defense response"/>
    <property type="evidence" value="ECO:0007669"/>
    <property type="project" value="TreeGrafter"/>
</dbReference>
<dbReference type="AlphaFoldDB" id="X6PFV4"/>
<evidence type="ECO:0000256" key="1">
    <source>
        <dbReference type="ARBA" id="ARBA00004141"/>
    </source>
</evidence>
<feature type="transmembrane region" description="Helical" evidence="7">
    <location>
        <begin position="76"/>
        <end position="95"/>
    </location>
</feature>
<proteinExistence type="predicted"/>
<dbReference type="InterPro" id="IPR050369">
    <property type="entry name" value="RBOH/FRE"/>
</dbReference>
<keyword evidence="4" id="KW-0560">Oxidoreductase</keyword>
<dbReference type="Proteomes" id="UP000023152">
    <property type="component" value="Unassembled WGS sequence"/>
</dbReference>
<keyword evidence="2 7" id="KW-0812">Transmembrane</keyword>
<evidence type="ECO:0000259" key="8">
    <source>
        <dbReference type="PROSITE" id="PS51384"/>
    </source>
</evidence>
<evidence type="ECO:0000256" key="5">
    <source>
        <dbReference type="ARBA" id="ARBA00023136"/>
    </source>
</evidence>
<sequence length="234" mass="27272">MPLDKAIQFHKVCAFLSAFGGLVHTWAHYNHYAQVPATYQAVYGPTVWISGVIIIVAMQLLYSTSFEAVRRGEFEMFWYTHHLFVLFFLALLFHGRNSWNPNYWKWFLVPGTLYFIERITREVKASKPVGLISATHMNNKYAKVFCLELEKTGPIRRHQEGQYIFLNCPMITKFQWHPFTISSPPEQRTLTLHIRNMVCILAFQCKRQKGEEEGKENKSGHKTTQKIQTAKPIS</sequence>
<dbReference type="SUPFAM" id="SSF63380">
    <property type="entry name" value="Riboflavin synthase domain-like"/>
    <property type="match status" value="1"/>
</dbReference>
<dbReference type="PROSITE" id="PS51384">
    <property type="entry name" value="FAD_FR"/>
    <property type="match status" value="1"/>
</dbReference>
<dbReference type="PANTHER" id="PTHR11972">
    <property type="entry name" value="NADPH OXIDASE"/>
    <property type="match status" value="1"/>
</dbReference>
<dbReference type="GO" id="GO:0043020">
    <property type="term" value="C:NADPH oxidase complex"/>
    <property type="evidence" value="ECO:0007669"/>
    <property type="project" value="TreeGrafter"/>
</dbReference>
<keyword evidence="5 7" id="KW-0472">Membrane</keyword>
<organism evidence="9 10">
    <name type="scientific">Reticulomyxa filosa</name>
    <dbReference type="NCBI Taxonomy" id="46433"/>
    <lineage>
        <taxon>Eukaryota</taxon>
        <taxon>Sar</taxon>
        <taxon>Rhizaria</taxon>
        <taxon>Retaria</taxon>
        <taxon>Foraminifera</taxon>
        <taxon>Monothalamids</taxon>
        <taxon>Reticulomyxidae</taxon>
        <taxon>Reticulomyxa</taxon>
    </lineage>
</organism>
<evidence type="ECO:0000256" key="2">
    <source>
        <dbReference type="ARBA" id="ARBA00022692"/>
    </source>
</evidence>
<dbReference type="InterPro" id="IPR013130">
    <property type="entry name" value="Fe3_Rdtase_TM_dom"/>
</dbReference>
<feature type="region of interest" description="Disordered" evidence="6">
    <location>
        <begin position="211"/>
        <end position="234"/>
    </location>
</feature>
<evidence type="ECO:0000256" key="7">
    <source>
        <dbReference type="SAM" id="Phobius"/>
    </source>
</evidence>
<evidence type="ECO:0000313" key="9">
    <source>
        <dbReference type="EMBL" id="ETO36577.1"/>
    </source>
</evidence>
<dbReference type="Gene3D" id="2.40.30.10">
    <property type="entry name" value="Translation factors"/>
    <property type="match status" value="1"/>
</dbReference>
<dbReference type="Pfam" id="PF01794">
    <property type="entry name" value="Ferric_reduct"/>
    <property type="match status" value="1"/>
</dbReference>
<dbReference type="EMBL" id="ASPP01000523">
    <property type="protein sequence ID" value="ETO36577.1"/>
    <property type="molecule type" value="Genomic_DNA"/>
</dbReference>
<feature type="transmembrane region" description="Helical" evidence="7">
    <location>
        <begin position="41"/>
        <end position="64"/>
    </location>
</feature>